<dbReference type="InParanoid" id="A0A0C3ERD2"/>
<comment type="pathway">
    <text evidence="2 11">Porphyrin-containing compound metabolism; protoporphyrin-IX biosynthesis; protoporphyrin-IX from protoporphyrinogen-IX: step 1/1.</text>
</comment>
<evidence type="ECO:0000313" key="13">
    <source>
        <dbReference type="EMBL" id="KIM70679.1"/>
    </source>
</evidence>
<keyword evidence="7 11" id="KW-0560">Oxidoreductase</keyword>
<reference evidence="13 14" key="1">
    <citation type="submission" date="2014-04" db="EMBL/GenBank/DDBJ databases">
        <authorList>
            <consortium name="DOE Joint Genome Institute"/>
            <person name="Kuo A."/>
            <person name="Kohler A."/>
            <person name="Nagy L.G."/>
            <person name="Floudas D."/>
            <person name="Copeland A."/>
            <person name="Barry K.W."/>
            <person name="Cichocki N."/>
            <person name="Veneault-Fourrey C."/>
            <person name="LaButti K."/>
            <person name="Lindquist E.A."/>
            <person name="Lipzen A."/>
            <person name="Lundell T."/>
            <person name="Morin E."/>
            <person name="Murat C."/>
            <person name="Sun H."/>
            <person name="Tunlid A."/>
            <person name="Henrissat B."/>
            <person name="Grigoriev I.V."/>
            <person name="Hibbett D.S."/>
            <person name="Martin F."/>
            <person name="Nordberg H.P."/>
            <person name="Cantor M.N."/>
            <person name="Hua S.X."/>
        </authorList>
    </citation>
    <scope>NUCLEOTIDE SEQUENCE [LARGE SCALE GENOMIC DNA]</scope>
    <source>
        <strain evidence="13 14">Foug A</strain>
    </source>
</reference>
<evidence type="ECO:0000259" key="12">
    <source>
        <dbReference type="Pfam" id="PF01593"/>
    </source>
</evidence>
<accession>A0A0C3ERD2</accession>
<keyword evidence="14" id="KW-1185">Reference proteome</keyword>
<dbReference type="EMBL" id="KN822004">
    <property type="protein sequence ID" value="KIM70679.1"/>
    <property type="molecule type" value="Genomic_DNA"/>
</dbReference>
<evidence type="ECO:0000256" key="4">
    <source>
        <dbReference type="ARBA" id="ARBA00012867"/>
    </source>
</evidence>
<organism evidence="13 14">
    <name type="scientific">Scleroderma citrinum Foug A</name>
    <dbReference type="NCBI Taxonomy" id="1036808"/>
    <lineage>
        <taxon>Eukaryota</taxon>
        <taxon>Fungi</taxon>
        <taxon>Dikarya</taxon>
        <taxon>Basidiomycota</taxon>
        <taxon>Agaricomycotina</taxon>
        <taxon>Agaricomycetes</taxon>
        <taxon>Agaricomycetidae</taxon>
        <taxon>Boletales</taxon>
        <taxon>Sclerodermatineae</taxon>
        <taxon>Sclerodermataceae</taxon>
        <taxon>Scleroderma</taxon>
    </lineage>
</organism>
<keyword evidence="8 11" id="KW-0350">Heme biosynthesis</keyword>
<evidence type="ECO:0000256" key="2">
    <source>
        <dbReference type="ARBA" id="ARBA00005073"/>
    </source>
</evidence>
<dbReference type="Proteomes" id="UP000053989">
    <property type="component" value="Unassembled WGS sequence"/>
</dbReference>
<keyword evidence="5 11" id="KW-0285">Flavoprotein</keyword>
<dbReference type="SUPFAM" id="SSF51905">
    <property type="entry name" value="FAD/NAD(P)-binding domain"/>
    <property type="match status" value="1"/>
</dbReference>
<keyword evidence="6 11" id="KW-0274">FAD</keyword>
<name>A0A0C3ERD2_9AGAM</name>
<sequence>MSPKTIAVLGGGLTGLSAAFHLSRRFPAAQIIVHNADARFGGWVRSERVSVSDADVLLEAGPRTLRPNSRSVLELIHLLGLLSSLVTIPKTSQAARSRFLYVPEFGGLHRLPSAPLDLLAWSGLSAKKNLRRLLLSSVCKEPFKRRNRQLGIDDESVDDFMTRRFGSEFSRIFASALVHGIYAADARKLSLRSAFPSIWEAEERGNGSVVSGFLRPSRHSTSTGETVSYELGDVEERMRETSVYTFRDGIGTITNALVKYLRGRPNVRMQGGVSITGIRIHPSSKQFELITTGFETISPTHVVSTLPLFRLHALLTPATPLPHLTANTYTSVTVINLVFQRPPSSSPPLHPDGFGYLVPRSPDGYSGGTNRLGILGCVFDSSSTSVQDTSRDVVKMTVMLGGPYAPCSPPQFSIPGVLNELSTHLGRQLPEPLLVKVHHNKHCIPLLSVGHPQRMEELKHVLASEPWTGRMEVIGAGVGGVSVGDCIEAGRNVGKTWT</sequence>
<protein>
    <recommendedName>
        <fullName evidence="4 11">Protoporphyrinogen oxidase</fullName>
        <ecNumber evidence="4 11">1.3.3.4</ecNumber>
    </recommendedName>
</protein>
<dbReference type="STRING" id="1036808.A0A0C3ERD2"/>
<comment type="similarity">
    <text evidence="3 11">Belongs to the protoporphyrinogen/coproporphyrinogen oxidase family. Protoporphyrinogen oxidase subfamily.</text>
</comment>
<dbReference type="OrthoDB" id="438553at2759"/>
<evidence type="ECO:0000313" key="14">
    <source>
        <dbReference type="Proteomes" id="UP000053989"/>
    </source>
</evidence>
<dbReference type="GO" id="GO:0004729">
    <property type="term" value="F:oxygen-dependent protoporphyrinogen oxidase activity"/>
    <property type="evidence" value="ECO:0007669"/>
    <property type="project" value="UniProtKB-UniRule"/>
</dbReference>
<keyword evidence="9 11" id="KW-0627">Porphyrin biosynthesis</keyword>
<evidence type="ECO:0000256" key="9">
    <source>
        <dbReference type="ARBA" id="ARBA00023244"/>
    </source>
</evidence>
<dbReference type="EC" id="1.3.3.4" evidence="4 11"/>
<evidence type="ECO:0000256" key="6">
    <source>
        <dbReference type="ARBA" id="ARBA00022827"/>
    </source>
</evidence>
<comment type="function">
    <text evidence="1 11">Catalyzes the 6-electron oxidation of protoporphyrinogen-IX to form protoporphyrin-IX.</text>
</comment>
<dbReference type="HOGENOM" id="CLU_009629_1_1_1"/>
<evidence type="ECO:0000256" key="10">
    <source>
        <dbReference type="ARBA" id="ARBA00047554"/>
    </source>
</evidence>
<evidence type="ECO:0000256" key="7">
    <source>
        <dbReference type="ARBA" id="ARBA00023002"/>
    </source>
</evidence>
<feature type="domain" description="Amine oxidase" evidence="12">
    <location>
        <begin position="13"/>
        <end position="492"/>
    </location>
</feature>
<proteinExistence type="inferred from homology"/>
<gene>
    <name evidence="13" type="ORF">SCLCIDRAFT_101128</name>
</gene>
<dbReference type="UniPathway" id="UPA00251">
    <property type="reaction ID" value="UER00324"/>
</dbReference>
<dbReference type="Gene3D" id="3.50.50.60">
    <property type="entry name" value="FAD/NAD(P)-binding domain"/>
    <property type="match status" value="1"/>
</dbReference>
<evidence type="ECO:0000256" key="11">
    <source>
        <dbReference type="RuleBase" id="RU367069"/>
    </source>
</evidence>
<comment type="cofactor">
    <cofactor evidence="11">
        <name>FAD</name>
        <dbReference type="ChEBI" id="CHEBI:57692"/>
    </cofactor>
    <text evidence="11">Binds 1 FAD per subunit.</text>
</comment>
<comment type="subcellular location">
    <subcellularLocation>
        <location evidence="11">Mitochondrion inner membrane</location>
    </subcellularLocation>
</comment>
<evidence type="ECO:0000256" key="3">
    <source>
        <dbReference type="ARBA" id="ARBA00010551"/>
    </source>
</evidence>
<dbReference type="GO" id="GO:0005743">
    <property type="term" value="C:mitochondrial inner membrane"/>
    <property type="evidence" value="ECO:0007669"/>
    <property type="project" value="UniProtKB-SubCell"/>
</dbReference>
<dbReference type="GO" id="GO:0006782">
    <property type="term" value="P:protoporphyrinogen IX biosynthetic process"/>
    <property type="evidence" value="ECO:0007669"/>
    <property type="project" value="UniProtKB-UniRule"/>
</dbReference>
<dbReference type="NCBIfam" id="TIGR00562">
    <property type="entry name" value="proto_IX_ox"/>
    <property type="match status" value="1"/>
</dbReference>
<comment type="catalytic activity">
    <reaction evidence="10 11">
        <text>protoporphyrinogen IX + 3 O2 = protoporphyrin IX + 3 H2O2</text>
        <dbReference type="Rhea" id="RHEA:25576"/>
        <dbReference type="ChEBI" id="CHEBI:15379"/>
        <dbReference type="ChEBI" id="CHEBI:16240"/>
        <dbReference type="ChEBI" id="CHEBI:57306"/>
        <dbReference type="ChEBI" id="CHEBI:57307"/>
        <dbReference type="EC" id="1.3.3.4"/>
    </reaction>
</comment>
<reference evidence="14" key="2">
    <citation type="submission" date="2015-01" db="EMBL/GenBank/DDBJ databases">
        <title>Evolutionary Origins and Diversification of the Mycorrhizal Mutualists.</title>
        <authorList>
            <consortium name="DOE Joint Genome Institute"/>
            <consortium name="Mycorrhizal Genomics Consortium"/>
            <person name="Kohler A."/>
            <person name="Kuo A."/>
            <person name="Nagy L.G."/>
            <person name="Floudas D."/>
            <person name="Copeland A."/>
            <person name="Barry K.W."/>
            <person name="Cichocki N."/>
            <person name="Veneault-Fourrey C."/>
            <person name="LaButti K."/>
            <person name="Lindquist E.A."/>
            <person name="Lipzen A."/>
            <person name="Lundell T."/>
            <person name="Morin E."/>
            <person name="Murat C."/>
            <person name="Riley R."/>
            <person name="Ohm R."/>
            <person name="Sun H."/>
            <person name="Tunlid A."/>
            <person name="Henrissat B."/>
            <person name="Grigoriev I.V."/>
            <person name="Hibbett D.S."/>
            <person name="Martin F."/>
        </authorList>
    </citation>
    <scope>NUCLEOTIDE SEQUENCE [LARGE SCALE GENOMIC DNA]</scope>
    <source>
        <strain evidence="14">Foug A</strain>
    </source>
</reference>
<dbReference type="InterPro" id="IPR002937">
    <property type="entry name" value="Amino_oxidase"/>
</dbReference>
<dbReference type="SUPFAM" id="SSF54373">
    <property type="entry name" value="FAD-linked reductases, C-terminal domain"/>
    <property type="match status" value="1"/>
</dbReference>
<evidence type="ECO:0000256" key="1">
    <source>
        <dbReference type="ARBA" id="ARBA00002600"/>
    </source>
</evidence>
<dbReference type="InterPro" id="IPR036188">
    <property type="entry name" value="FAD/NAD-bd_sf"/>
</dbReference>
<dbReference type="InterPro" id="IPR050464">
    <property type="entry name" value="Zeta_carotene_desat/Oxidored"/>
</dbReference>
<dbReference type="PANTHER" id="PTHR42923:SF3">
    <property type="entry name" value="PROTOPORPHYRINOGEN OXIDASE"/>
    <property type="match status" value="1"/>
</dbReference>
<dbReference type="FunCoup" id="A0A0C3ERD2">
    <property type="interactions" value="228"/>
</dbReference>
<dbReference type="Pfam" id="PF01593">
    <property type="entry name" value="Amino_oxidase"/>
    <property type="match status" value="1"/>
</dbReference>
<evidence type="ECO:0000256" key="5">
    <source>
        <dbReference type="ARBA" id="ARBA00022630"/>
    </source>
</evidence>
<evidence type="ECO:0000256" key="8">
    <source>
        <dbReference type="ARBA" id="ARBA00023133"/>
    </source>
</evidence>
<dbReference type="AlphaFoldDB" id="A0A0C3ERD2"/>
<dbReference type="PANTHER" id="PTHR42923">
    <property type="entry name" value="PROTOPORPHYRINOGEN OXIDASE"/>
    <property type="match status" value="1"/>
</dbReference>
<dbReference type="InterPro" id="IPR004572">
    <property type="entry name" value="Protoporphyrinogen_oxidase"/>
</dbReference>